<proteinExistence type="inferred from homology"/>
<dbReference type="SMART" id="SM00958">
    <property type="entry name" value="SecA_PP_bind"/>
    <property type="match status" value="1"/>
</dbReference>
<feature type="binding site" evidence="11">
    <location>
        <begin position="144"/>
        <end position="148"/>
    </location>
    <ligand>
        <name>ATP</name>
        <dbReference type="ChEBI" id="CHEBI:30616"/>
    </ligand>
</feature>
<comment type="similarity">
    <text evidence="11">Belongs to the SecA family.</text>
</comment>
<sequence>MPELSVLRERARDLWREVRSDARPVIAPYPERGPAPSWKWDRPVDLLVGRALAGERPAMLARAEAIAEAAEALRPLDDADLDARCAALRVRLMRHGLSDPALIDQCFALIREVTGRMLGMRHFPVQLMGGLVMVEGGLAEMATGEGKTITALLPAITGAMAGMPVHVFTVNDYLAERDAAKLRPVYERFGLSLGVVIHGQETPERRAAYRADVVYGTNKEITFDYLRDQTALGPKRGAARRVMRDLFGDRAREPLIMRGLYFAVVDEADSIFIDEARTPLILSAEMPANDDGLYLAALELVRQLEEGRHYRIREADRAVELTERGHRVVAELSEGLPQTRWRIRQAREQIASQAIAALRLYQRDRDYIVAEDKVQIVDESTGRVMADRSWEGGLHQLIEVKEEVELSGTRNTMARITYQRFFRRYLRLSGMSGTVKETAPELWADYGLKVTVVPRNRPNLRRDRGHRLHADAASKWAAVAEAVRTVREEEGQRPILVGTRSVGDSEAVAAALDRIGIACRILNARQDAEEAEIVAAAGRIGAVTVATNMAGRGTDIELSKEAHAAGGLHVILTAFHETPRIDRQLEGRAGRQGDPGSTQAITAIDDELYALFAPRAARALKASAKAWPIEGRPANLLRRWAQGAAERRHAASRRQTELSEERLQKTMAFSGTA</sequence>
<dbReference type="InterPro" id="IPR036670">
    <property type="entry name" value="SecA_X-link_sf"/>
</dbReference>
<keyword evidence="5 11" id="KW-0547">Nucleotide-binding</keyword>
<dbReference type="GO" id="GO:0005829">
    <property type="term" value="C:cytosol"/>
    <property type="evidence" value="ECO:0007669"/>
    <property type="project" value="TreeGrafter"/>
</dbReference>
<evidence type="ECO:0000256" key="8">
    <source>
        <dbReference type="ARBA" id="ARBA00022967"/>
    </source>
</evidence>
<evidence type="ECO:0000313" key="16">
    <source>
        <dbReference type="EMBL" id="MBB5706295.1"/>
    </source>
</evidence>
<dbReference type="InterPro" id="IPR020937">
    <property type="entry name" value="SecA_CS"/>
</dbReference>
<comment type="caution">
    <text evidence="16">The sequence shown here is derived from an EMBL/GenBank/DDBJ whole genome shotgun (WGS) entry which is preliminary data.</text>
</comment>
<dbReference type="Pfam" id="PF01043">
    <property type="entry name" value="SecA_PP_bind"/>
    <property type="match status" value="1"/>
</dbReference>
<dbReference type="PROSITE" id="PS51194">
    <property type="entry name" value="HELICASE_CTER"/>
    <property type="match status" value="1"/>
</dbReference>
<feature type="domain" description="Helicase ATP-binding" evidence="13">
    <location>
        <begin position="128"/>
        <end position="304"/>
    </location>
</feature>
<dbReference type="InterPro" id="IPR014001">
    <property type="entry name" value="Helicase_ATP-bd"/>
</dbReference>
<dbReference type="InterPro" id="IPR011115">
    <property type="entry name" value="SecA_DEAD"/>
</dbReference>
<dbReference type="GO" id="GO:0065002">
    <property type="term" value="P:intracellular protein transmembrane transport"/>
    <property type="evidence" value="ECO:0007669"/>
    <property type="project" value="UniProtKB-UniRule"/>
</dbReference>
<evidence type="ECO:0000259" key="14">
    <source>
        <dbReference type="PROSITE" id="PS51194"/>
    </source>
</evidence>
<dbReference type="Gene3D" id="3.90.1440.10">
    <property type="entry name" value="SecA, preprotein cross-linking domain"/>
    <property type="match status" value="1"/>
</dbReference>
<comment type="subcellular location">
    <subcellularLocation>
        <location evidence="11">Cell membrane</location>
        <topology evidence="11">Peripheral membrane protein</topology>
        <orientation evidence="11">Cytoplasmic side</orientation>
    </subcellularLocation>
    <subcellularLocation>
        <location evidence="11">Cytoplasm</location>
    </subcellularLocation>
    <text evidence="11">Distribution is 50-50.</text>
</comment>
<protein>
    <recommendedName>
        <fullName evidence="11">Protein translocase subunit SecA</fullName>
        <ecNumber evidence="11">7.4.2.8</ecNumber>
    </recommendedName>
</protein>
<dbReference type="InterPro" id="IPR011130">
    <property type="entry name" value="SecA_preprotein_X-link_dom"/>
</dbReference>
<evidence type="ECO:0000259" key="15">
    <source>
        <dbReference type="PROSITE" id="PS51196"/>
    </source>
</evidence>
<comment type="subunit">
    <text evidence="11">Monomer and homodimer. Part of the essential Sec protein translocation apparatus which comprises SecA, SecYEG and auxiliary proteins SecDF-YajC and YidC.</text>
</comment>
<keyword evidence="2 11" id="KW-1003">Cell membrane</keyword>
<comment type="catalytic activity">
    <reaction evidence="11">
        <text>ATP + H2O + cellular proteinSide 1 = ADP + phosphate + cellular proteinSide 2.</text>
        <dbReference type="EC" id="7.4.2.8"/>
    </reaction>
</comment>
<dbReference type="EC" id="7.4.2.8" evidence="11"/>
<feature type="domain" description="SecA family profile" evidence="15">
    <location>
        <begin position="41"/>
        <end position="633"/>
    </location>
</feature>
<feature type="compositionally biased region" description="Basic and acidic residues" evidence="12">
    <location>
        <begin position="647"/>
        <end position="664"/>
    </location>
</feature>
<dbReference type="Pfam" id="PF21090">
    <property type="entry name" value="P-loop_SecA"/>
    <property type="match status" value="1"/>
</dbReference>
<dbReference type="SUPFAM" id="SSF52540">
    <property type="entry name" value="P-loop containing nucleoside triphosphate hydrolases"/>
    <property type="match status" value="2"/>
</dbReference>
<dbReference type="PRINTS" id="PR00906">
    <property type="entry name" value="SECA"/>
</dbReference>
<dbReference type="PROSITE" id="PS51196">
    <property type="entry name" value="SECA_MOTOR_DEAD"/>
    <property type="match status" value="1"/>
</dbReference>
<keyword evidence="10 11" id="KW-0472">Membrane</keyword>
<evidence type="ECO:0000256" key="5">
    <source>
        <dbReference type="ARBA" id="ARBA00022741"/>
    </source>
</evidence>
<keyword evidence="17" id="KW-1185">Reference proteome</keyword>
<dbReference type="GO" id="GO:0017038">
    <property type="term" value="P:protein import"/>
    <property type="evidence" value="ECO:0007669"/>
    <property type="project" value="InterPro"/>
</dbReference>
<keyword evidence="4" id="KW-0997">Cell inner membrane</keyword>
<dbReference type="Pfam" id="PF07517">
    <property type="entry name" value="SecA_DEAD"/>
    <property type="match status" value="1"/>
</dbReference>
<evidence type="ECO:0000256" key="3">
    <source>
        <dbReference type="ARBA" id="ARBA00022490"/>
    </source>
</evidence>
<reference evidence="16 17" key="1">
    <citation type="submission" date="2020-08" db="EMBL/GenBank/DDBJ databases">
        <title>Genomic Encyclopedia of Type Strains, Phase IV (KMG-IV): sequencing the most valuable type-strain genomes for metagenomic binning, comparative biology and taxonomic classification.</title>
        <authorList>
            <person name="Goeker M."/>
        </authorList>
    </citation>
    <scope>NUCLEOTIDE SEQUENCE [LARGE SCALE GENOMIC DNA]</scope>
    <source>
        <strain evidence="16 17">DSM 27163</strain>
    </source>
</reference>
<evidence type="ECO:0000256" key="10">
    <source>
        <dbReference type="ARBA" id="ARBA00023136"/>
    </source>
</evidence>
<evidence type="ECO:0000256" key="6">
    <source>
        <dbReference type="ARBA" id="ARBA00022840"/>
    </source>
</evidence>
<organism evidence="16 17">
    <name type="scientific">Sphingopyxis panaciterrulae</name>
    <dbReference type="NCBI Taxonomy" id="462372"/>
    <lineage>
        <taxon>Bacteria</taxon>
        <taxon>Pseudomonadati</taxon>
        <taxon>Pseudomonadota</taxon>
        <taxon>Alphaproteobacteria</taxon>
        <taxon>Sphingomonadales</taxon>
        <taxon>Sphingomonadaceae</taxon>
        <taxon>Sphingopyxis</taxon>
    </lineage>
</organism>
<keyword evidence="6 11" id="KW-0067">ATP-binding</keyword>
<dbReference type="SUPFAM" id="SSF81767">
    <property type="entry name" value="Pre-protein crosslinking domain of SecA"/>
    <property type="match status" value="1"/>
</dbReference>
<feature type="domain" description="Helicase C-terminal" evidence="14">
    <location>
        <begin position="478"/>
        <end position="637"/>
    </location>
</feature>
<dbReference type="GO" id="GO:0005886">
    <property type="term" value="C:plasma membrane"/>
    <property type="evidence" value="ECO:0007669"/>
    <property type="project" value="UniProtKB-SubCell"/>
</dbReference>
<evidence type="ECO:0000256" key="12">
    <source>
        <dbReference type="SAM" id="MobiDB-lite"/>
    </source>
</evidence>
<dbReference type="GO" id="GO:0006605">
    <property type="term" value="P:protein targeting"/>
    <property type="evidence" value="ECO:0007669"/>
    <property type="project" value="UniProtKB-UniRule"/>
</dbReference>
<keyword evidence="1 11" id="KW-0813">Transport</keyword>
<dbReference type="PANTHER" id="PTHR30612">
    <property type="entry name" value="SECA INNER MEMBRANE COMPONENT OF SEC PROTEIN SECRETION SYSTEM"/>
    <property type="match status" value="1"/>
</dbReference>
<gene>
    <name evidence="11" type="primary">secA</name>
    <name evidence="16" type="ORF">FHR21_001639</name>
</gene>
<dbReference type="PANTHER" id="PTHR30612:SF0">
    <property type="entry name" value="CHLOROPLAST PROTEIN-TRANSPORTING ATPASE"/>
    <property type="match status" value="1"/>
</dbReference>
<evidence type="ECO:0000256" key="1">
    <source>
        <dbReference type="ARBA" id="ARBA00022448"/>
    </source>
</evidence>
<dbReference type="EMBL" id="JACIJH010000003">
    <property type="protein sequence ID" value="MBB5706295.1"/>
    <property type="molecule type" value="Genomic_DNA"/>
</dbReference>
<dbReference type="InterPro" id="IPR001650">
    <property type="entry name" value="Helicase_C-like"/>
</dbReference>
<dbReference type="GO" id="GO:0008564">
    <property type="term" value="F:protein-exporting ATPase activity"/>
    <property type="evidence" value="ECO:0007669"/>
    <property type="project" value="UniProtKB-EC"/>
</dbReference>
<accession>A0A7W9B4T1</accession>
<keyword evidence="9 11" id="KW-0811">Translocation</keyword>
<dbReference type="CDD" id="cd17928">
    <property type="entry name" value="DEXDc_SecA"/>
    <property type="match status" value="1"/>
</dbReference>
<dbReference type="InterPro" id="IPR044722">
    <property type="entry name" value="SecA_SF2_C"/>
</dbReference>
<keyword evidence="8 11" id="KW-1278">Translocase</keyword>
<evidence type="ECO:0000256" key="7">
    <source>
        <dbReference type="ARBA" id="ARBA00022927"/>
    </source>
</evidence>
<name>A0A7W9B4T1_9SPHN</name>
<evidence type="ECO:0000259" key="13">
    <source>
        <dbReference type="PROSITE" id="PS51192"/>
    </source>
</evidence>
<dbReference type="InterPro" id="IPR000185">
    <property type="entry name" value="SecA"/>
</dbReference>
<evidence type="ECO:0000313" key="17">
    <source>
        <dbReference type="Proteomes" id="UP000537161"/>
    </source>
</evidence>
<evidence type="ECO:0000256" key="9">
    <source>
        <dbReference type="ARBA" id="ARBA00023010"/>
    </source>
</evidence>
<keyword evidence="7 11" id="KW-0653">Protein transport</keyword>
<evidence type="ECO:0000256" key="2">
    <source>
        <dbReference type="ARBA" id="ARBA00022475"/>
    </source>
</evidence>
<dbReference type="Proteomes" id="UP000537161">
    <property type="component" value="Unassembled WGS sequence"/>
</dbReference>
<dbReference type="InterPro" id="IPR014018">
    <property type="entry name" value="SecA_motor_DEAD"/>
</dbReference>
<dbReference type="RefSeq" id="WP_184097092.1">
    <property type="nucleotide sequence ID" value="NZ_JACIJH010000003.1"/>
</dbReference>
<feature type="region of interest" description="Disordered" evidence="12">
    <location>
        <begin position="647"/>
        <end position="673"/>
    </location>
</feature>
<feature type="binding site" evidence="11">
    <location>
        <position position="555"/>
    </location>
    <ligand>
        <name>ATP</name>
        <dbReference type="ChEBI" id="CHEBI:30616"/>
    </ligand>
</feature>
<dbReference type="AlphaFoldDB" id="A0A7W9B4T1"/>
<comment type="function">
    <text evidence="11">Part of the Sec protein translocase complex. Interacts with the SecYEG preprotein conducting channel. Has a central role in coupling the hydrolysis of ATP to the transfer of proteins into and across the cell membrane, serving both as a receptor for the preprotein-SecB complex and as an ATP-driven molecular motor driving the stepwise translocation of polypeptide chains across the membrane.</text>
</comment>
<keyword evidence="3 11" id="KW-0963">Cytoplasm</keyword>
<dbReference type="GO" id="GO:0005524">
    <property type="term" value="F:ATP binding"/>
    <property type="evidence" value="ECO:0007669"/>
    <property type="project" value="UniProtKB-UniRule"/>
</dbReference>
<dbReference type="FunFam" id="3.40.50.300:FF:000429">
    <property type="entry name" value="Preprotein translocase subunit SecA"/>
    <property type="match status" value="1"/>
</dbReference>
<dbReference type="PROSITE" id="PS51192">
    <property type="entry name" value="HELICASE_ATP_BIND_1"/>
    <property type="match status" value="1"/>
</dbReference>
<dbReference type="PROSITE" id="PS01312">
    <property type="entry name" value="SECA"/>
    <property type="match status" value="1"/>
</dbReference>
<dbReference type="Gene3D" id="3.40.50.300">
    <property type="entry name" value="P-loop containing nucleotide triphosphate hydrolases"/>
    <property type="match status" value="2"/>
</dbReference>
<dbReference type="GO" id="GO:0031522">
    <property type="term" value="C:cell envelope Sec protein transport complex"/>
    <property type="evidence" value="ECO:0007669"/>
    <property type="project" value="TreeGrafter"/>
</dbReference>
<dbReference type="SMART" id="SM00957">
    <property type="entry name" value="SecA_DEAD"/>
    <property type="match status" value="1"/>
</dbReference>
<evidence type="ECO:0000256" key="4">
    <source>
        <dbReference type="ARBA" id="ARBA00022519"/>
    </source>
</evidence>
<dbReference type="HAMAP" id="MF_01382">
    <property type="entry name" value="SecA"/>
    <property type="match status" value="1"/>
</dbReference>
<feature type="binding site" evidence="11">
    <location>
        <position position="126"/>
    </location>
    <ligand>
        <name>ATP</name>
        <dbReference type="ChEBI" id="CHEBI:30616"/>
    </ligand>
</feature>
<evidence type="ECO:0000256" key="11">
    <source>
        <dbReference type="HAMAP-Rule" id="MF_01382"/>
    </source>
</evidence>
<dbReference type="InterPro" id="IPR027417">
    <property type="entry name" value="P-loop_NTPase"/>
</dbReference>
<dbReference type="GO" id="GO:0043952">
    <property type="term" value="P:protein transport by the Sec complex"/>
    <property type="evidence" value="ECO:0007669"/>
    <property type="project" value="TreeGrafter"/>
</dbReference>